<dbReference type="EMBL" id="BQKE01000001">
    <property type="protein sequence ID" value="GJM61956.1"/>
    <property type="molecule type" value="Genomic_DNA"/>
</dbReference>
<dbReference type="InterPro" id="IPR011053">
    <property type="entry name" value="Single_hybrid_motif"/>
</dbReference>
<dbReference type="PROSITE" id="PS00189">
    <property type="entry name" value="LIPOYL"/>
    <property type="match status" value="2"/>
</dbReference>
<evidence type="ECO:0000313" key="10">
    <source>
        <dbReference type="EMBL" id="GJM61956.1"/>
    </source>
</evidence>
<evidence type="ECO:0000256" key="3">
    <source>
        <dbReference type="ARBA" id="ARBA00011484"/>
    </source>
</evidence>
<accession>A0AAN4VXS0</accession>
<dbReference type="Pfam" id="PF00198">
    <property type="entry name" value="2-oxoacid_dh"/>
    <property type="match status" value="1"/>
</dbReference>
<keyword evidence="10" id="KW-0670">Pyruvate</keyword>
<feature type="domain" description="Peripheral subunit-binding (PSBD)" evidence="9">
    <location>
        <begin position="236"/>
        <end position="276"/>
    </location>
</feature>
<dbReference type="InterPro" id="IPR001078">
    <property type="entry name" value="2-oxoacid_DH_actylTfrase"/>
</dbReference>
<dbReference type="InterPro" id="IPR014276">
    <property type="entry name" value="2-oxoglutarate_DH_E2"/>
</dbReference>
<organism evidence="10 11">
    <name type="scientific">Persicobacter diffluens</name>
    <dbReference type="NCBI Taxonomy" id="981"/>
    <lineage>
        <taxon>Bacteria</taxon>
        <taxon>Pseudomonadati</taxon>
        <taxon>Bacteroidota</taxon>
        <taxon>Cytophagia</taxon>
        <taxon>Cytophagales</taxon>
        <taxon>Persicobacteraceae</taxon>
        <taxon>Persicobacter</taxon>
    </lineage>
</organism>
<feature type="domain" description="Lipoyl-binding" evidence="8">
    <location>
        <begin position="112"/>
        <end position="187"/>
    </location>
</feature>
<proteinExistence type="inferred from homology"/>
<evidence type="ECO:0000256" key="7">
    <source>
        <dbReference type="RuleBase" id="RU003423"/>
    </source>
</evidence>
<dbReference type="PROSITE" id="PS50968">
    <property type="entry name" value="BIOTINYL_LIPOYL"/>
    <property type="match status" value="2"/>
</dbReference>
<keyword evidence="11" id="KW-1185">Reference proteome</keyword>
<dbReference type="PROSITE" id="PS51826">
    <property type="entry name" value="PSBD"/>
    <property type="match status" value="1"/>
</dbReference>
<name>A0AAN4VXS0_9BACT</name>
<dbReference type="InterPro" id="IPR036625">
    <property type="entry name" value="E3-bd_dom_sf"/>
</dbReference>
<dbReference type="Pfam" id="PF00364">
    <property type="entry name" value="Biotin_lipoyl"/>
    <property type="match status" value="2"/>
</dbReference>
<evidence type="ECO:0000256" key="1">
    <source>
        <dbReference type="ARBA" id="ARBA00001938"/>
    </source>
</evidence>
<dbReference type="GO" id="GO:0031405">
    <property type="term" value="F:lipoic acid binding"/>
    <property type="evidence" value="ECO:0007669"/>
    <property type="project" value="TreeGrafter"/>
</dbReference>
<dbReference type="SUPFAM" id="SSF47005">
    <property type="entry name" value="Peripheral subunit-binding domain of 2-oxo acid dehydrogenase complex"/>
    <property type="match status" value="1"/>
</dbReference>
<dbReference type="RefSeq" id="WP_338237377.1">
    <property type="nucleotide sequence ID" value="NZ_BQKE01000001.1"/>
</dbReference>
<keyword evidence="5 7" id="KW-0450">Lipoyl</keyword>
<evidence type="ECO:0000256" key="5">
    <source>
        <dbReference type="ARBA" id="ARBA00022823"/>
    </source>
</evidence>
<dbReference type="AlphaFoldDB" id="A0AAN4VXS0"/>
<comment type="subunit">
    <text evidence="3">Forms a 24-polypeptide structural core with octahedral symmetry.</text>
</comment>
<dbReference type="InterPro" id="IPR023213">
    <property type="entry name" value="CAT-like_dom_sf"/>
</dbReference>
<keyword evidence="6 7" id="KW-0012">Acyltransferase</keyword>
<comment type="similarity">
    <text evidence="2 7">Belongs to the 2-oxoacid dehydrogenase family.</text>
</comment>
<gene>
    <name evidence="10" type="primary">bfmBB</name>
    <name evidence="10" type="ORF">PEDI_25080</name>
</gene>
<feature type="domain" description="Lipoyl-binding" evidence="8">
    <location>
        <begin position="3"/>
        <end position="78"/>
    </location>
</feature>
<comment type="cofactor">
    <cofactor evidence="1 7">
        <name>(R)-lipoate</name>
        <dbReference type="ChEBI" id="CHEBI:83088"/>
    </cofactor>
</comment>
<evidence type="ECO:0000259" key="8">
    <source>
        <dbReference type="PROSITE" id="PS50968"/>
    </source>
</evidence>
<dbReference type="InterPro" id="IPR003016">
    <property type="entry name" value="2-oxoA_DH_lipoyl-BS"/>
</dbReference>
<dbReference type="FunFam" id="3.30.559.10:FF:000007">
    <property type="entry name" value="Dihydrolipoamide acetyltransferase component of pyruvate dehydrogenase complex"/>
    <property type="match status" value="1"/>
</dbReference>
<dbReference type="InterPro" id="IPR050743">
    <property type="entry name" value="2-oxoacid_DH_E2_comp"/>
</dbReference>
<dbReference type="Pfam" id="PF02817">
    <property type="entry name" value="E3_binding"/>
    <property type="match status" value="1"/>
</dbReference>
<dbReference type="CDD" id="cd06849">
    <property type="entry name" value="lipoyl_domain"/>
    <property type="match status" value="2"/>
</dbReference>
<dbReference type="Gene3D" id="2.40.50.100">
    <property type="match status" value="2"/>
</dbReference>
<protein>
    <recommendedName>
        <fullName evidence="7">Dihydrolipoamide acetyltransferase component of pyruvate dehydrogenase complex</fullName>
        <ecNumber evidence="7">2.3.1.-</ecNumber>
    </recommendedName>
</protein>
<dbReference type="InterPro" id="IPR000089">
    <property type="entry name" value="Biotin_lipoyl"/>
</dbReference>
<dbReference type="InterPro" id="IPR004167">
    <property type="entry name" value="PSBD"/>
</dbReference>
<dbReference type="EC" id="2.3.1.-" evidence="7"/>
<dbReference type="SUPFAM" id="SSF52777">
    <property type="entry name" value="CoA-dependent acyltransferases"/>
    <property type="match status" value="1"/>
</dbReference>
<dbReference type="Gene3D" id="3.30.559.10">
    <property type="entry name" value="Chloramphenicol acetyltransferase-like domain"/>
    <property type="match status" value="1"/>
</dbReference>
<comment type="caution">
    <text evidence="10">The sequence shown here is derived from an EMBL/GenBank/DDBJ whole genome shotgun (WGS) entry which is preliminary data.</text>
</comment>
<dbReference type="PANTHER" id="PTHR43178">
    <property type="entry name" value="DIHYDROLIPOAMIDE ACETYLTRANSFERASE COMPONENT OF PYRUVATE DEHYDROGENASE COMPLEX"/>
    <property type="match status" value="1"/>
</dbReference>
<evidence type="ECO:0000256" key="6">
    <source>
        <dbReference type="ARBA" id="ARBA00023315"/>
    </source>
</evidence>
<sequence>MAIVEMVLPPMGESVFEATVNSWLKQVGENIQQDESLVEVATDKVDTDVPASHTGVLQEILIQEGEVAQIGQPIALINTDGDAPAKNESTAAQATPVAEPMAEDNTSEAGGEIEMVLPPMGESVFEATVNNWLKAEGDTIEADESIVEVATDKVDTEVPASASGVLTKILVQEGELAKIGSPIALIKTADGNMTVVTSSTKSETITEKQAEAINGQDAPVQATASRTTLAANGERFYSPLVRSIIAKENISTQELTQVNGTGLEGRVTKKDIMAYLQNRGQAKPVSQAAPVAKAVAPSAPASNSAPLVKASPMANDEIVEMDRMRKMIADRMVDSKRQAPHVTSFVESDVTEVVNWRNANKNPFQQRYKEKLTFTPIFVQAIVKAIQDYPAINASVDGDRIIMRKDINIGIAVALPSGNLIVPVIKNADKLSLAGLAEKVNDLAKRARENKLTPDDLSGGTYTVSNIGSFGNIAGTPIIMQPQVAIMALGSIQKKPAVVETPQGDFIGIRQKMILSHSYDHRVVDGQLGGLFVKRVSEYLEAWNKDVHI</sequence>
<dbReference type="GO" id="GO:0016407">
    <property type="term" value="F:acetyltransferase activity"/>
    <property type="evidence" value="ECO:0007669"/>
    <property type="project" value="TreeGrafter"/>
</dbReference>
<dbReference type="SUPFAM" id="SSF51230">
    <property type="entry name" value="Single hybrid motif"/>
    <property type="match status" value="2"/>
</dbReference>
<dbReference type="GO" id="GO:0005737">
    <property type="term" value="C:cytoplasm"/>
    <property type="evidence" value="ECO:0007669"/>
    <property type="project" value="TreeGrafter"/>
</dbReference>
<dbReference type="Gene3D" id="4.10.320.10">
    <property type="entry name" value="E3-binding domain"/>
    <property type="match status" value="1"/>
</dbReference>
<reference evidence="10 11" key="1">
    <citation type="submission" date="2021-12" db="EMBL/GenBank/DDBJ databases">
        <title>Genome sequencing of bacteria with rrn-lacking chromosome and rrn-plasmid.</title>
        <authorList>
            <person name="Anda M."/>
            <person name="Iwasaki W."/>
        </authorList>
    </citation>
    <scope>NUCLEOTIDE SEQUENCE [LARGE SCALE GENOMIC DNA]</scope>
    <source>
        <strain evidence="10 11">NBRC 15940</strain>
    </source>
</reference>
<evidence type="ECO:0000256" key="2">
    <source>
        <dbReference type="ARBA" id="ARBA00007317"/>
    </source>
</evidence>
<keyword evidence="4 7" id="KW-0808">Transferase</keyword>
<evidence type="ECO:0000256" key="4">
    <source>
        <dbReference type="ARBA" id="ARBA00022679"/>
    </source>
</evidence>
<evidence type="ECO:0000313" key="11">
    <source>
        <dbReference type="Proteomes" id="UP001310022"/>
    </source>
</evidence>
<dbReference type="PANTHER" id="PTHR43178:SF5">
    <property type="entry name" value="LIPOAMIDE ACYLTRANSFERASE COMPONENT OF BRANCHED-CHAIN ALPHA-KETO ACID DEHYDROGENASE COMPLEX, MITOCHONDRIAL"/>
    <property type="match status" value="1"/>
</dbReference>
<dbReference type="Proteomes" id="UP001310022">
    <property type="component" value="Unassembled WGS sequence"/>
</dbReference>
<evidence type="ECO:0000259" key="9">
    <source>
        <dbReference type="PROSITE" id="PS51826"/>
    </source>
</evidence>
<dbReference type="NCBIfam" id="TIGR02927">
    <property type="entry name" value="SucB_Actino"/>
    <property type="match status" value="1"/>
</dbReference>